<keyword evidence="2" id="KW-0472">Membrane</keyword>
<evidence type="ECO:0000256" key="1">
    <source>
        <dbReference type="PROSITE-ProRule" id="PRU00175"/>
    </source>
</evidence>
<keyword evidence="2" id="KW-1133">Transmembrane helix</keyword>
<reference evidence="4" key="1">
    <citation type="submission" date="2023-10" db="EMBL/GenBank/DDBJ databases">
        <authorList>
            <person name="Chen Y."/>
            <person name="Shah S."/>
            <person name="Dougan E. K."/>
            <person name="Thang M."/>
            <person name="Chan C."/>
        </authorList>
    </citation>
    <scope>NUCLEOTIDE SEQUENCE [LARGE SCALE GENOMIC DNA]</scope>
</reference>
<evidence type="ECO:0000256" key="2">
    <source>
        <dbReference type="SAM" id="Phobius"/>
    </source>
</evidence>
<name>A0ABN9RGY6_9DINO</name>
<keyword evidence="1" id="KW-0479">Metal-binding</keyword>
<dbReference type="InterPro" id="IPR013083">
    <property type="entry name" value="Znf_RING/FYVE/PHD"/>
</dbReference>
<feature type="domain" description="RING-type" evidence="3">
    <location>
        <begin position="340"/>
        <end position="387"/>
    </location>
</feature>
<accession>A0ABN9RGY6</accession>
<dbReference type="SMART" id="SM00184">
    <property type="entry name" value="RING"/>
    <property type="match status" value="1"/>
</dbReference>
<sequence>PFWLKLRPGPRGVGRRGGHRGGRQGGAAAARGGMEFWLWLIADLLPLTVFIFFIGSALLSVLIGSALPVAWVFLFMLLPCAVIITAMEVLPVTLMVVVTLFCVTIMSGDIAYMLVRVVVPDELVWTEAARTPRGLAWVATWLLQAPLWLRVLRAHSPLLLHEGANFLFTVQQAAVYALAGAGGAARLPSAGLLASSGGGPPQRRPGAAGLAALLLNCAARCSLPALYVACHGMPADWRVASCFLVAEQGPTVLRELVLALGLRRAPRPELFPWAAAYPAAHAAEGSDEDGECPEHGSCAICWSSLCSPLGPASAAGAAAALRRRLAPGLSAARRTPGASCGLSAARAPPSWWGGRVATTECGHRFHLRCLSMVDSHGPAVPRCPLCRTALRGVAGAEVPSEEELDEQRCNVLVGFGMGLALLLVHAASREVRAPSTTLTALLHVLLEPLAR</sequence>
<comment type="caution">
    <text evidence="4">The sequence shown here is derived from an EMBL/GenBank/DDBJ whole genome shotgun (WGS) entry which is preliminary data.</text>
</comment>
<feature type="transmembrane region" description="Helical" evidence="2">
    <location>
        <begin position="94"/>
        <end position="115"/>
    </location>
</feature>
<feature type="transmembrane region" description="Helical" evidence="2">
    <location>
        <begin position="69"/>
        <end position="87"/>
    </location>
</feature>
<evidence type="ECO:0000313" key="4">
    <source>
        <dbReference type="EMBL" id="CAK0817859.1"/>
    </source>
</evidence>
<dbReference type="EMBL" id="CAUYUJ010006580">
    <property type="protein sequence ID" value="CAK0817859.1"/>
    <property type="molecule type" value="Genomic_DNA"/>
</dbReference>
<proteinExistence type="predicted"/>
<organism evidence="4 5">
    <name type="scientific">Prorocentrum cordatum</name>
    <dbReference type="NCBI Taxonomy" id="2364126"/>
    <lineage>
        <taxon>Eukaryota</taxon>
        <taxon>Sar</taxon>
        <taxon>Alveolata</taxon>
        <taxon>Dinophyceae</taxon>
        <taxon>Prorocentrales</taxon>
        <taxon>Prorocentraceae</taxon>
        <taxon>Prorocentrum</taxon>
    </lineage>
</organism>
<protein>
    <recommendedName>
        <fullName evidence="3">RING-type domain-containing protein</fullName>
    </recommendedName>
</protein>
<feature type="non-terminal residue" evidence="4">
    <location>
        <position position="1"/>
    </location>
</feature>
<dbReference type="InterPro" id="IPR001841">
    <property type="entry name" value="Znf_RING"/>
</dbReference>
<dbReference type="SUPFAM" id="SSF57850">
    <property type="entry name" value="RING/U-box"/>
    <property type="match status" value="1"/>
</dbReference>
<dbReference type="Gene3D" id="3.30.40.10">
    <property type="entry name" value="Zinc/RING finger domain, C3HC4 (zinc finger)"/>
    <property type="match status" value="1"/>
</dbReference>
<feature type="transmembrane region" description="Helical" evidence="2">
    <location>
        <begin position="36"/>
        <end position="63"/>
    </location>
</feature>
<keyword evidence="2" id="KW-0812">Transmembrane</keyword>
<keyword evidence="5" id="KW-1185">Reference proteome</keyword>
<evidence type="ECO:0000313" key="5">
    <source>
        <dbReference type="Proteomes" id="UP001189429"/>
    </source>
</evidence>
<dbReference type="PROSITE" id="PS50089">
    <property type="entry name" value="ZF_RING_2"/>
    <property type="match status" value="1"/>
</dbReference>
<evidence type="ECO:0000259" key="3">
    <source>
        <dbReference type="PROSITE" id="PS50089"/>
    </source>
</evidence>
<gene>
    <name evidence="4" type="ORF">PCOR1329_LOCUS20319</name>
</gene>
<dbReference type="Proteomes" id="UP001189429">
    <property type="component" value="Unassembled WGS sequence"/>
</dbReference>
<keyword evidence="1" id="KW-0862">Zinc</keyword>
<keyword evidence="1" id="KW-0863">Zinc-finger</keyword>